<keyword evidence="3" id="KW-1185">Reference proteome</keyword>
<name>A0ABQ7QZY8_PLUXY</name>
<dbReference type="Proteomes" id="UP000823941">
    <property type="component" value="Chromosome 5"/>
</dbReference>
<evidence type="ECO:0000313" key="2">
    <source>
        <dbReference type="EMBL" id="KAG7310612.1"/>
    </source>
</evidence>
<sequence length="104" mass="11013">MEMFICEDKDSGKQCACTDTDTSSTKTNLEWSCCTARSVGSGALRTAKPRRSVAGQSLRAPRPALTPRAPPGSIPASAADRSGHTLSSVVCAVFFCDSRTRILC</sequence>
<reference evidence="2 3" key="1">
    <citation type="submission" date="2021-06" db="EMBL/GenBank/DDBJ databases">
        <title>A haploid diamondback moth (Plutella xylostella L.) genome assembly resolves 31 chromosomes and identifies a diamide resistance mutation.</title>
        <authorList>
            <person name="Ward C.M."/>
            <person name="Perry K.D."/>
            <person name="Baker G."/>
            <person name="Powis K."/>
            <person name="Heckel D.G."/>
            <person name="Baxter S.W."/>
        </authorList>
    </citation>
    <scope>NUCLEOTIDE SEQUENCE [LARGE SCALE GENOMIC DNA]</scope>
    <source>
        <strain evidence="2 3">LV</strain>
        <tissue evidence="2">Single pupa</tissue>
    </source>
</reference>
<feature type="compositionally biased region" description="Low complexity" evidence="1">
    <location>
        <begin position="58"/>
        <end position="67"/>
    </location>
</feature>
<evidence type="ECO:0000313" key="3">
    <source>
        <dbReference type="Proteomes" id="UP000823941"/>
    </source>
</evidence>
<dbReference type="EMBL" id="JAHIBW010000005">
    <property type="protein sequence ID" value="KAG7310612.1"/>
    <property type="molecule type" value="Genomic_DNA"/>
</dbReference>
<evidence type="ECO:0000256" key="1">
    <source>
        <dbReference type="SAM" id="MobiDB-lite"/>
    </source>
</evidence>
<feature type="region of interest" description="Disordered" evidence="1">
    <location>
        <begin position="43"/>
        <end position="82"/>
    </location>
</feature>
<accession>A0ABQ7QZY8</accession>
<organism evidence="2 3">
    <name type="scientific">Plutella xylostella</name>
    <name type="common">Diamondback moth</name>
    <name type="synonym">Plutella maculipennis</name>
    <dbReference type="NCBI Taxonomy" id="51655"/>
    <lineage>
        <taxon>Eukaryota</taxon>
        <taxon>Metazoa</taxon>
        <taxon>Ecdysozoa</taxon>
        <taxon>Arthropoda</taxon>
        <taxon>Hexapoda</taxon>
        <taxon>Insecta</taxon>
        <taxon>Pterygota</taxon>
        <taxon>Neoptera</taxon>
        <taxon>Endopterygota</taxon>
        <taxon>Lepidoptera</taxon>
        <taxon>Glossata</taxon>
        <taxon>Ditrysia</taxon>
        <taxon>Yponomeutoidea</taxon>
        <taxon>Plutellidae</taxon>
        <taxon>Plutella</taxon>
    </lineage>
</organism>
<protein>
    <submittedName>
        <fullName evidence="2">Uncharacterized protein</fullName>
    </submittedName>
</protein>
<comment type="caution">
    <text evidence="2">The sequence shown here is derived from an EMBL/GenBank/DDBJ whole genome shotgun (WGS) entry which is preliminary data.</text>
</comment>
<gene>
    <name evidence="2" type="ORF">JYU34_003404</name>
</gene>
<proteinExistence type="predicted"/>